<evidence type="ECO:0000313" key="5">
    <source>
        <dbReference type="Proteomes" id="UP001595829"/>
    </source>
</evidence>
<keyword evidence="3" id="KW-0732">Signal</keyword>
<protein>
    <submittedName>
        <fullName evidence="4">Uncharacterized protein</fullName>
    </submittedName>
</protein>
<name>A0ABV9XPH8_9ACTN</name>
<keyword evidence="2" id="KW-0472">Membrane</keyword>
<feature type="chain" id="PRO_5047500542" evidence="3">
    <location>
        <begin position="31"/>
        <end position="221"/>
    </location>
</feature>
<evidence type="ECO:0000256" key="2">
    <source>
        <dbReference type="SAM" id="Phobius"/>
    </source>
</evidence>
<keyword evidence="2" id="KW-1133">Transmembrane helix</keyword>
<organism evidence="4 5">
    <name type="scientific">Streptomyces coeruleoprunus</name>
    <dbReference type="NCBI Taxonomy" id="285563"/>
    <lineage>
        <taxon>Bacteria</taxon>
        <taxon>Bacillati</taxon>
        <taxon>Actinomycetota</taxon>
        <taxon>Actinomycetes</taxon>
        <taxon>Kitasatosporales</taxon>
        <taxon>Streptomycetaceae</taxon>
        <taxon>Streptomyces</taxon>
    </lineage>
</organism>
<dbReference type="Proteomes" id="UP001595829">
    <property type="component" value="Unassembled WGS sequence"/>
</dbReference>
<proteinExistence type="predicted"/>
<evidence type="ECO:0000313" key="4">
    <source>
        <dbReference type="EMBL" id="MFC5027042.1"/>
    </source>
</evidence>
<reference evidence="5" key="1">
    <citation type="journal article" date="2019" name="Int. J. Syst. Evol. Microbiol.">
        <title>The Global Catalogue of Microorganisms (GCM) 10K type strain sequencing project: providing services to taxonomists for standard genome sequencing and annotation.</title>
        <authorList>
            <consortium name="The Broad Institute Genomics Platform"/>
            <consortium name="The Broad Institute Genome Sequencing Center for Infectious Disease"/>
            <person name="Wu L."/>
            <person name="Ma J."/>
        </authorList>
    </citation>
    <scope>NUCLEOTIDE SEQUENCE [LARGE SCALE GENOMIC DNA]</scope>
    <source>
        <strain evidence="5">CGMCC 4.1648</strain>
    </source>
</reference>
<feature type="compositionally biased region" description="Pro residues" evidence="1">
    <location>
        <begin position="146"/>
        <end position="162"/>
    </location>
</feature>
<feature type="compositionally biased region" description="Low complexity" evidence="1">
    <location>
        <begin position="125"/>
        <end position="145"/>
    </location>
</feature>
<feature type="signal peptide" evidence="3">
    <location>
        <begin position="1"/>
        <end position="30"/>
    </location>
</feature>
<dbReference type="EMBL" id="JBHSJD010000027">
    <property type="protein sequence ID" value="MFC5027042.1"/>
    <property type="molecule type" value="Genomic_DNA"/>
</dbReference>
<sequence>MRSGLLALRGGAAAALVLASTGLCTGGAHAAGDARVRATVTPSTAAPGADVDVRVEGCDGRGGTVGSPAFVADVELAGREGEGAPLYGDTTVRSATGPGAYPLTVVCDGREHPGAGRLHVARASAPGRTPAPDTAARPGRAAGPPGAAPPLGPSHTPPPSPQAPARAGGGGTAAFVADAVSVADQGPGTRHTVIGLVLAAVAAVAVALRSTRRRGGRPGAD</sequence>
<keyword evidence="5" id="KW-1185">Reference proteome</keyword>
<keyword evidence="2" id="KW-0812">Transmembrane</keyword>
<feature type="transmembrane region" description="Helical" evidence="2">
    <location>
        <begin position="191"/>
        <end position="208"/>
    </location>
</feature>
<evidence type="ECO:0000256" key="1">
    <source>
        <dbReference type="SAM" id="MobiDB-lite"/>
    </source>
</evidence>
<accession>A0ABV9XPH8</accession>
<dbReference type="RefSeq" id="WP_345691520.1">
    <property type="nucleotide sequence ID" value="NZ_BAABIT010000001.1"/>
</dbReference>
<evidence type="ECO:0000256" key="3">
    <source>
        <dbReference type="SAM" id="SignalP"/>
    </source>
</evidence>
<comment type="caution">
    <text evidence="4">The sequence shown here is derived from an EMBL/GenBank/DDBJ whole genome shotgun (WGS) entry which is preliminary data.</text>
</comment>
<feature type="region of interest" description="Disordered" evidence="1">
    <location>
        <begin position="120"/>
        <end position="171"/>
    </location>
</feature>
<gene>
    <name evidence="4" type="ORF">ACFPM3_33380</name>
</gene>